<feature type="coiled-coil region" evidence="9">
    <location>
        <begin position="163"/>
        <end position="202"/>
    </location>
</feature>
<evidence type="ECO:0000256" key="8">
    <source>
        <dbReference type="ARBA" id="ARBA00023012"/>
    </source>
</evidence>
<evidence type="ECO:0000313" key="13">
    <source>
        <dbReference type="EMBL" id="QBR90579.1"/>
    </source>
</evidence>
<dbReference type="CDD" id="cd16917">
    <property type="entry name" value="HATPase_UhpB-NarQ-NarX-like"/>
    <property type="match status" value="1"/>
</dbReference>
<keyword evidence="10" id="KW-0812">Transmembrane</keyword>
<evidence type="ECO:0000313" key="14">
    <source>
        <dbReference type="Proteomes" id="UP000295748"/>
    </source>
</evidence>
<keyword evidence="6 13" id="KW-0418">Kinase</keyword>
<keyword evidence="7" id="KW-0067">ATP-binding</keyword>
<evidence type="ECO:0000256" key="2">
    <source>
        <dbReference type="ARBA" id="ARBA00012438"/>
    </source>
</evidence>
<feature type="transmembrane region" description="Helical" evidence="10">
    <location>
        <begin position="20"/>
        <end position="44"/>
    </location>
</feature>
<keyword evidence="10" id="KW-0472">Membrane</keyword>
<evidence type="ECO:0000259" key="12">
    <source>
        <dbReference type="Pfam" id="PF07730"/>
    </source>
</evidence>
<evidence type="ECO:0000256" key="4">
    <source>
        <dbReference type="ARBA" id="ARBA00022679"/>
    </source>
</evidence>
<keyword evidence="9" id="KW-0175">Coiled coil</keyword>
<feature type="transmembrane region" description="Helical" evidence="10">
    <location>
        <begin position="141"/>
        <end position="160"/>
    </location>
</feature>
<evidence type="ECO:0000256" key="1">
    <source>
        <dbReference type="ARBA" id="ARBA00000085"/>
    </source>
</evidence>
<dbReference type="Gene3D" id="1.20.5.1930">
    <property type="match status" value="1"/>
</dbReference>
<evidence type="ECO:0000256" key="7">
    <source>
        <dbReference type="ARBA" id="ARBA00022840"/>
    </source>
</evidence>
<evidence type="ECO:0000256" key="5">
    <source>
        <dbReference type="ARBA" id="ARBA00022741"/>
    </source>
</evidence>
<dbReference type="InterPro" id="IPR011712">
    <property type="entry name" value="Sig_transdc_His_kin_sub3_dim/P"/>
</dbReference>
<dbReference type="InterPro" id="IPR003594">
    <property type="entry name" value="HATPase_dom"/>
</dbReference>
<keyword evidence="10" id="KW-1133">Transmembrane helix</keyword>
<reference evidence="13 14" key="1">
    <citation type="submission" date="2019-03" db="EMBL/GenBank/DDBJ databases">
        <authorList>
            <person name="Dong K."/>
        </authorList>
    </citation>
    <scope>NUCLEOTIDE SEQUENCE [LARGE SCALE GENOMIC DNA]</scope>
    <source>
        <strain evidence="14">dk512</strain>
    </source>
</reference>
<dbReference type="InterPro" id="IPR036890">
    <property type="entry name" value="HATPase_C_sf"/>
</dbReference>
<feature type="transmembrane region" description="Helical" evidence="10">
    <location>
        <begin position="50"/>
        <end position="67"/>
    </location>
</feature>
<feature type="domain" description="Signal transduction histidine kinase subgroup 3 dimerisation and phosphoacceptor" evidence="12">
    <location>
        <begin position="195"/>
        <end position="259"/>
    </location>
</feature>
<feature type="domain" description="Histidine kinase/HSP90-like ATPase" evidence="11">
    <location>
        <begin position="302"/>
        <end position="389"/>
    </location>
</feature>
<feature type="transmembrane region" description="Helical" evidence="10">
    <location>
        <begin position="74"/>
        <end position="105"/>
    </location>
</feature>
<evidence type="ECO:0000259" key="11">
    <source>
        <dbReference type="Pfam" id="PF02518"/>
    </source>
</evidence>
<organism evidence="13 14">
    <name type="scientific">Microbacterium wangchenii</name>
    <dbReference type="NCBI Taxonomy" id="2541726"/>
    <lineage>
        <taxon>Bacteria</taxon>
        <taxon>Bacillati</taxon>
        <taxon>Actinomycetota</taxon>
        <taxon>Actinomycetes</taxon>
        <taxon>Micrococcales</taxon>
        <taxon>Microbacteriaceae</taxon>
        <taxon>Microbacterium</taxon>
    </lineage>
</organism>
<comment type="catalytic activity">
    <reaction evidence="1">
        <text>ATP + protein L-histidine = ADP + protein N-phospho-L-histidine.</text>
        <dbReference type="EC" id="2.7.13.3"/>
    </reaction>
</comment>
<dbReference type="PANTHER" id="PTHR24421:SF10">
    <property type="entry name" value="NITRATE_NITRITE SENSOR PROTEIN NARQ"/>
    <property type="match status" value="1"/>
</dbReference>
<feature type="transmembrane region" description="Helical" evidence="10">
    <location>
        <begin position="117"/>
        <end position="134"/>
    </location>
</feature>
<keyword evidence="14" id="KW-1185">Reference proteome</keyword>
<evidence type="ECO:0000256" key="9">
    <source>
        <dbReference type="SAM" id="Coils"/>
    </source>
</evidence>
<dbReference type="InterPro" id="IPR050482">
    <property type="entry name" value="Sensor_HK_TwoCompSys"/>
</dbReference>
<dbReference type="SUPFAM" id="SSF55874">
    <property type="entry name" value="ATPase domain of HSP90 chaperone/DNA topoisomerase II/histidine kinase"/>
    <property type="match status" value="1"/>
</dbReference>
<dbReference type="EMBL" id="CP038266">
    <property type="protein sequence ID" value="QBR90579.1"/>
    <property type="molecule type" value="Genomic_DNA"/>
</dbReference>
<dbReference type="PROSITE" id="PS51257">
    <property type="entry name" value="PROKAR_LIPOPROTEIN"/>
    <property type="match status" value="1"/>
</dbReference>
<protein>
    <recommendedName>
        <fullName evidence="2">histidine kinase</fullName>
        <ecNumber evidence="2">2.7.13.3</ecNumber>
    </recommendedName>
</protein>
<evidence type="ECO:0000256" key="3">
    <source>
        <dbReference type="ARBA" id="ARBA00022553"/>
    </source>
</evidence>
<gene>
    <name evidence="13" type="ORF">E4K62_03830</name>
</gene>
<dbReference type="Gene3D" id="3.30.565.10">
    <property type="entry name" value="Histidine kinase-like ATPase, C-terminal domain"/>
    <property type="match status" value="1"/>
</dbReference>
<keyword evidence="8" id="KW-0902">Two-component regulatory system</keyword>
<dbReference type="GO" id="GO:0016301">
    <property type="term" value="F:kinase activity"/>
    <property type="evidence" value="ECO:0007669"/>
    <property type="project" value="UniProtKB-KW"/>
</dbReference>
<keyword evidence="3" id="KW-0597">Phosphoprotein</keyword>
<dbReference type="Pfam" id="PF02518">
    <property type="entry name" value="HATPase_c"/>
    <property type="match status" value="1"/>
</dbReference>
<keyword evidence="5" id="KW-0547">Nucleotide-binding</keyword>
<dbReference type="PANTHER" id="PTHR24421">
    <property type="entry name" value="NITRATE/NITRITE SENSOR PROTEIN NARX-RELATED"/>
    <property type="match status" value="1"/>
</dbReference>
<dbReference type="Proteomes" id="UP000295748">
    <property type="component" value="Chromosome"/>
</dbReference>
<accession>A0ABX5T0I4</accession>
<dbReference type="Pfam" id="PF07730">
    <property type="entry name" value="HisKA_3"/>
    <property type="match status" value="1"/>
</dbReference>
<keyword evidence="4" id="KW-0808">Transferase</keyword>
<name>A0ABX5T0I4_9MICO</name>
<evidence type="ECO:0000256" key="10">
    <source>
        <dbReference type="SAM" id="Phobius"/>
    </source>
</evidence>
<dbReference type="EC" id="2.7.13.3" evidence="2"/>
<sequence>MIPASVRGWVRAHRSLADAIGYAALAVLACALGLVGVWSLFSVLPEPVSPWWSLATAFPACALVIFRRKAPIPLLCIALVIFVVDLLTVGGVLTLIVVLDLLYAATVTASASTRRRLLIGIALAIVVTTAAALLRADDPRIAVLIGLQLGALAGTDYWYATAVAQANELVVLHRARAEDAERRSALERAEAVRSEREQMARELHDLVAGDVSAIAIRAEAALSIPDAPDADRAALRAVRESSLQAHQALRSMISVLRAGDGEVAARRRGSLPELVADAERHGLTVTLDDALPPRIPSPVDQAVTRIVQEALTNCVRHAAGARVDVGLDADGGEVRVRIDSRGGAPVTAAPVRGSGWGLDLLRERARALGGSVDAGPVDDGWSVRARIPVEVPA</sequence>
<evidence type="ECO:0000256" key="6">
    <source>
        <dbReference type="ARBA" id="ARBA00022777"/>
    </source>
</evidence>
<proteinExistence type="predicted"/>